<dbReference type="OrthoDB" id="1698584at2"/>
<name>A0A2V5LEN5_9MICC</name>
<organism evidence="2 3">
    <name type="scientific">Arthrobacter livingstonensis</name>
    <dbReference type="NCBI Taxonomy" id="670078"/>
    <lineage>
        <taxon>Bacteria</taxon>
        <taxon>Bacillati</taxon>
        <taxon>Actinomycetota</taxon>
        <taxon>Actinomycetes</taxon>
        <taxon>Micrococcales</taxon>
        <taxon>Micrococcaceae</taxon>
        <taxon>Arthrobacter</taxon>
    </lineage>
</organism>
<dbReference type="Proteomes" id="UP000247832">
    <property type="component" value="Unassembled WGS sequence"/>
</dbReference>
<dbReference type="AlphaFoldDB" id="A0A2V5LEN5"/>
<comment type="caution">
    <text evidence="2">The sequence shown here is derived from an EMBL/GenBank/DDBJ whole genome shotgun (WGS) entry which is preliminary data.</text>
</comment>
<evidence type="ECO:0000313" key="2">
    <source>
        <dbReference type="EMBL" id="PYI69422.1"/>
    </source>
</evidence>
<keyword evidence="3" id="KW-1185">Reference proteome</keyword>
<dbReference type="EMBL" id="QJVD01000002">
    <property type="protein sequence ID" value="PYI69422.1"/>
    <property type="molecule type" value="Genomic_DNA"/>
</dbReference>
<dbReference type="InterPro" id="IPR018929">
    <property type="entry name" value="DUF2510"/>
</dbReference>
<evidence type="ECO:0000259" key="1">
    <source>
        <dbReference type="Pfam" id="PF10708"/>
    </source>
</evidence>
<sequence length="130" mass="13762">MTTDTQAGWYDDGFGAMRWWDGKHWTEQVQPPAPPAGGLAGAINMTGAEAVAGGHLRPAPAAMSYVVIQVILKEKLWGTGSGNLPELEKTINAQATLGYRLHTISTAVSGSRGLGGGDRIQATMVFERLP</sequence>
<evidence type="ECO:0000313" key="3">
    <source>
        <dbReference type="Proteomes" id="UP000247832"/>
    </source>
</evidence>
<dbReference type="Pfam" id="PF10708">
    <property type="entry name" value="DUF2510"/>
    <property type="match status" value="1"/>
</dbReference>
<reference evidence="2 3" key="1">
    <citation type="submission" date="2018-05" db="EMBL/GenBank/DDBJ databases">
        <title>Genetic diversity of glacier-inhabiting Cryobacterium bacteria in China and description of Cryobacterium mengkeensis sp. nov. and Arthrobacter glacialis sp. nov.</title>
        <authorList>
            <person name="Liu Q."/>
            <person name="Xin Y.-H."/>
        </authorList>
    </citation>
    <scope>NUCLEOTIDE SEQUENCE [LARGE SCALE GENOMIC DNA]</scope>
    <source>
        <strain evidence="2 3">LI2</strain>
    </source>
</reference>
<dbReference type="Pfam" id="PF13783">
    <property type="entry name" value="DUF4177"/>
    <property type="match status" value="1"/>
</dbReference>
<dbReference type="RefSeq" id="WP_110499564.1">
    <property type="nucleotide sequence ID" value="NZ_QJVD01000002.1"/>
</dbReference>
<proteinExistence type="predicted"/>
<dbReference type="InterPro" id="IPR025234">
    <property type="entry name" value="YjzH-like"/>
</dbReference>
<protein>
    <recommendedName>
        <fullName evidence="1">DUF2510 domain-containing protein</fullName>
    </recommendedName>
</protein>
<gene>
    <name evidence="2" type="ORF">CVV68_03240</name>
</gene>
<feature type="domain" description="DUF2510" evidence="1">
    <location>
        <begin position="7"/>
        <end position="36"/>
    </location>
</feature>
<accession>A0A2V5LEN5</accession>